<reference evidence="1 2" key="2">
    <citation type="journal article" date="2019" name="G3 (Bethesda)">
        <title>Hybrid Assembly of the Genome of the Entomopathogenic Nematode Steinernema carpocapsae Identifies the X-Chromosome.</title>
        <authorList>
            <person name="Serra L."/>
            <person name="Macchietto M."/>
            <person name="Macias-Munoz A."/>
            <person name="McGill C.J."/>
            <person name="Rodriguez I.M."/>
            <person name="Rodriguez B."/>
            <person name="Murad R."/>
            <person name="Mortazavi A."/>
        </authorList>
    </citation>
    <scope>NUCLEOTIDE SEQUENCE [LARGE SCALE GENOMIC DNA]</scope>
    <source>
        <strain evidence="1 2">ALL</strain>
    </source>
</reference>
<comment type="caution">
    <text evidence="1">The sequence shown here is derived from an EMBL/GenBank/DDBJ whole genome shotgun (WGS) entry which is preliminary data.</text>
</comment>
<dbReference type="EMBL" id="AZBU02000008">
    <property type="protein sequence ID" value="TKR67391.1"/>
    <property type="molecule type" value="Genomic_DNA"/>
</dbReference>
<dbReference type="AlphaFoldDB" id="A0A4U5ME17"/>
<protein>
    <submittedName>
        <fullName evidence="1">Uncharacterized protein</fullName>
    </submittedName>
</protein>
<gene>
    <name evidence="1" type="ORF">L596_023551</name>
</gene>
<keyword evidence="2" id="KW-1185">Reference proteome</keyword>
<organism evidence="1 2">
    <name type="scientific">Steinernema carpocapsae</name>
    <name type="common">Entomopathogenic nematode</name>
    <dbReference type="NCBI Taxonomy" id="34508"/>
    <lineage>
        <taxon>Eukaryota</taxon>
        <taxon>Metazoa</taxon>
        <taxon>Ecdysozoa</taxon>
        <taxon>Nematoda</taxon>
        <taxon>Chromadorea</taxon>
        <taxon>Rhabditida</taxon>
        <taxon>Tylenchina</taxon>
        <taxon>Panagrolaimomorpha</taxon>
        <taxon>Strongyloidoidea</taxon>
        <taxon>Steinernematidae</taxon>
        <taxon>Steinernema</taxon>
    </lineage>
</organism>
<accession>A0A4U5ME17</accession>
<dbReference type="Proteomes" id="UP000298663">
    <property type="component" value="Unassembled WGS sequence"/>
</dbReference>
<sequence>MILRTLDTSQPHTITINITITVHHEPVAFPQKADEKNELNARSNDDVDWKHSAIKAFLIPCLPLCSRAFAYGSFCRFLGRPGAEWDSSK</sequence>
<name>A0A4U5ME17_STECR</name>
<evidence type="ECO:0000313" key="2">
    <source>
        <dbReference type="Proteomes" id="UP000298663"/>
    </source>
</evidence>
<evidence type="ECO:0000313" key="1">
    <source>
        <dbReference type="EMBL" id="TKR67391.1"/>
    </source>
</evidence>
<proteinExistence type="predicted"/>
<reference evidence="1 2" key="1">
    <citation type="journal article" date="2015" name="Genome Biol.">
        <title>Comparative genomics of Steinernema reveals deeply conserved gene regulatory networks.</title>
        <authorList>
            <person name="Dillman A.R."/>
            <person name="Macchietto M."/>
            <person name="Porter C.F."/>
            <person name="Rogers A."/>
            <person name="Williams B."/>
            <person name="Antoshechkin I."/>
            <person name="Lee M.M."/>
            <person name="Goodwin Z."/>
            <person name="Lu X."/>
            <person name="Lewis E.E."/>
            <person name="Goodrich-Blair H."/>
            <person name="Stock S.P."/>
            <person name="Adams B.J."/>
            <person name="Sternberg P.W."/>
            <person name="Mortazavi A."/>
        </authorList>
    </citation>
    <scope>NUCLEOTIDE SEQUENCE [LARGE SCALE GENOMIC DNA]</scope>
    <source>
        <strain evidence="1 2">ALL</strain>
    </source>
</reference>